<reference evidence="1" key="1">
    <citation type="journal article" date="2018" name="Genome Biol.">
        <title>SKESA: strategic k-mer extension for scrupulous assemblies.</title>
        <authorList>
            <person name="Souvorov A."/>
            <person name="Agarwala R."/>
            <person name="Lipman D.J."/>
        </authorList>
    </citation>
    <scope>NUCLEOTIDE SEQUENCE</scope>
    <source>
        <strain evidence="1">R404</strain>
    </source>
</reference>
<evidence type="ECO:0000313" key="2">
    <source>
        <dbReference type="Proteomes" id="UP000856143"/>
    </source>
</evidence>
<dbReference type="AlphaFoldDB" id="A0AAN5RGY0"/>
<dbReference type="GO" id="GO:0006402">
    <property type="term" value="P:mRNA catabolic process"/>
    <property type="evidence" value="ECO:0007669"/>
    <property type="project" value="TreeGrafter"/>
</dbReference>
<dbReference type="InterPro" id="IPR003477">
    <property type="entry name" value="PemK-like"/>
</dbReference>
<sequence>MMPRRRTPAKGEIWHVNGDPTEGHEFRGAHYYLVLSERDLVAAMGTAMCVPVTSGGAQARSKSTTVYIDGGSTDTGKVTGVVLCHQIRALDLVARKAVYSCKADAQLVDEIIMMIVDLLDPR</sequence>
<comment type="caution">
    <text evidence="1">The sequence shown here is derived from an EMBL/GenBank/DDBJ whole genome shotgun (WGS) entry which is preliminary data.</text>
</comment>
<dbReference type="GO" id="GO:0004521">
    <property type="term" value="F:RNA endonuclease activity"/>
    <property type="evidence" value="ECO:0007669"/>
    <property type="project" value="TreeGrafter"/>
</dbReference>
<protein>
    <submittedName>
        <fullName evidence="1">Type II toxin-antitoxin system PemK/MazF family toxin</fullName>
    </submittedName>
</protein>
<dbReference type="Pfam" id="PF02452">
    <property type="entry name" value="PemK_toxin"/>
    <property type="match status" value="1"/>
</dbReference>
<proteinExistence type="predicted"/>
<gene>
    <name evidence="1" type="ORF">I8Y21_006190</name>
</gene>
<reference evidence="1" key="2">
    <citation type="submission" date="2020-11" db="EMBL/GenBank/DDBJ databases">
        <authorList>
            <consortium name="NCBI Pathogen Detection Project"/>
        </authorList>
    </citation>
    <scope>NUCLEOTIDE SEQUENCE</scope>
    <source>
        <strain evidence="1">R404</strain>
    </source>
</reference>
<name>A0AAN5RGY0_KLEOX</name>
<dbReference type="Gene3D" id="2.30.30.110">
    <property type="match status" value="1"/>
</dbReference>
<dbReference type="GO" id="GO:0016075">
    <property type="term" value="P:rRNA catabolic process"/>
    <property type="evidence" value="ECO:0007669"/>
    <property type="project" value="TreeGrafter"/>
</dbReference>
<dbReference type="GO" id="GO:0003677">
    <property type="term" value="F:DNA binding"/>
    <property type="evidence" value="ECO:0007669"/>
    <property type="project" value="InterPro"/>
</dbReference>
<dbReference type="EMBL" id="DACSEO010000181">
    <property type="protein sequence ID" value="HAT1685336.1"/>
    <property type="molecule type" value="Genomic_DNA"/>
</dbReference>
<dbReference type="PANTHER" id="PTHR33988">
    <property type="entry name" value="ENDORIBONUCLEASE MAZF-RELATED"/>
    <property type="match status" value="1"/>
</dbReference>
<organism evidence="1 2">
    <name type="scientific">Klebsiella oxytoca</name>
    <dbReference type="NCBI Taxonomy" id="571"/>
    <lineage>
        <taxon>Bacteria</taxon>
        <taxon>Pseudomonadati</taxon>
        <taxon>Pseudomonadota</taxon>
        <taxon>Gammaproteobacteria</taxon>
        <taxon>Enterobacterales</taxon>
        <taxon>Enterobacteriaceae</taxon>
        <taxon>Klebsiella/Raoultella group</taxon>
        <taxon>Klebsiella</taxon>
    </lineage>
</organism>
<dbReference type="Proteomes" id="UP000856143">
    <property type="component" value="Unassembled WGS sequence"/>
</dbReference>
<accession>A0AAN5RGY0</accession>
<dbReference type="InterPro" id="IPR011067">
    <property type="entry name" value="Plasmid_toxin/cell-grow_inhib"/>
</dbReference>
<evidence type="ECO:0000313" key="1">
    <source>
        <dbReference type="EMBL" id="HAT1685336.1"/>
    </source>
</evidence>
<dbReference type="SUPFAM" id="SSF50118">
    <property type="entry name" value="Cell growth inhibitor/plasmid maintenance toxic component"/>
    <property type="match status" value="1"/>
</dbReference>
<dbReference type="PANTHER" id="PTHR33988:SF3">
    <property type="entry name" value="ENDORIBONUCLEASE TOXIN CHPB-RELATED"/>
    <property type="match status" value="1"/>
</dbReference>